<keyword evidence="3" id="KW-1185">Reference proteome</keyword>
<dbReference type="Proteomes" id="UP001223743">
    <property type="component" value="Unassembled WGS sequence"/>
</dbReference>
<evidence type="ECO:0000313" key="3">
    <source>
        <dbReference type="Proteomes" id="UP001223743"/>
    </source>
</evidence>
<reference evidence="2 3" key="1">
    <citation type="submission" date="2023-07" db="EMBL/GenBank/DDBJ databases">
        <title>Genomic Encyclopedia of Type Strains, Phase IV (KMG-IV): sequencing the most valuable type-strain genomes for metagenomic binning, comparative biology and taxonomic classification.</title>
        <authorList>
            <person name="Goeker M."/>
        </authorList>
    </citation>
    <scope>NUCLEOTIDE SEQUENCE [LARGE SCALE GENOMIC DNA]</scope>
    <source>
        <strain evidence="2 3">B1-1</strain>
    </source>
</reference>
<accession>A0ABU0M2E9</accession>
<protein>
    <submittedName>
        <fullName evidence="2">Glycosyltransferase involved in cell wall biosynthesis</fullName>
    </submittedName>
</protein>
<evidence type="ECO:0000256" key="1">
    <source>
        <dbReference type="ARBA" id="ARBA00022679"/>
    </source>
</evidence>
<dbReference type="EMBL" id="JAUSWJ010000001">
    <property type="protein sequence ID" value="MDQ0515121.1"/>
    <property type="molecule type" value="Genomic_DNA"/>
</dbReference>
<keyword evidence="1" id="KW-0808">Transferase</keyword>
<sequence>MPVDVVNFIVSDRNPYNERLYGGADRRYRMRPGTIDDALDALASSASNLFHLHWEERILVEQPERDAAAAAMAAFEQRLDAFVGRGGRLVWTVHNALPHEPRHLDLFFALRRRLAGQASLILVHHEAAAEALAGQCAIDRSKLVLLPHPAYFGAYEPEADTLSIEPDWQATRLLTVGMLRAYKGLDLLAEAARLAPDIGIDVMGEPGPRFFEEMQPLLDGAPSIAVSPRRVEDGDLPALIRRARGLVLPYRSLLSSGVALLAMTFGRPIVAPDVRQLRDILPLAARRFLYKPHNAGSLAARMRELVTLEADEQRQLRSDLQRAAMRYHPERVGARLFDLLDAVRR</sequence>
<comment type="caution">
    <text evidence="2">The sequence shown here is derived from an EMBL/GenBank/DDBJ whole genome shotgun (WGS) entry which is preliminary data.</text>
</comment>
<dbReference type="Pfam" id="PF13692">
    <property type="entry name" value="Glyco_trans_1_4"/>
    <property type="match status" value="1"/>
</dbReference>
<dbReference type="PANTHER" id="PTHR46401:SF2">
    <property type="entry name" value="GLYCOSYLTRANSFERASE WBBK-RELATED"/>
    <property type="match status" value="1"/>
</dbReference>
<evidence type="ECO:0000313" key="2">
    <source>
        <dbReference type="EMBL" id="MDQ0515121.1"/>
    </source>
</evidence>
<gene>
    <name evidence="2" type="ORF">QO015_000734</name>
</gene>
<dbReference type="Gene3D" id="3.40.50.2000">
    <property type="entry name" value="Glycogen Phosphorylase B"/>
    <property type="match status" value="2"/>
</dbReference>
<proteinExistence type="predicted"/>
<dbReference type="PANTHER" id="PTHR46401">
    <property type="entry name" value="GLYCOSYLTRANSFERASE WBBK-RELATED"/>
    <property type="match status" value="1"/>
</dbReference>
<organism evidence="2 3">
    <name type="scientific">Kaistia geumhonensis</name>
    <dbReference type="NCBI Taxonomy" id="410839"/>
    <lineage>
        <taxon>Bacteria</taxon>
        <taxon>Pseudomonadati</taxon>
        <taxon>Pseudomonadota</taxon>
        <taxon>Alphaproteobacteria</taxon>
        <taxon>Hyphomicrobiales</taxon>
        <taxon>Kaistiaceae</taxon>
        <taxon>Kaistia</taxon>
    </lineage>
</organism>
<dbReference type="SUPFAM" id="SSF53756">
    <property type="entry name" value="UDP-Glycosyltransferase/glycogen phosphorylase"/>
    <property type="match status" value="1"/>
</dbReference>
<dbReference type="RefSeq" id="WP_266281399.1">
    <property type="nucleotide sequence ID" value="NZ_JAPKNF010000001.1"/>
</dbReference>
<name>A0ABU0M2E9_9HYPH</name>